<dbReference type="EMBL" id="GG662673">
    <property type="protein sequence ID" value="EWS74101.1"/>
    <property type="molecule type" value="Genomic_DNA"/>
</dbReference>
<evidence type="ECO:0000313" key="2">
    <source>
        <dbReference type="EMBL" id="EWS74101.1"/>
    </source>
</evidence>
<keyword evidence="1 2" id="KW-0812">Transmembrane</keyword>
<protein>
    <submittedName>
        <fullName evidence="2">Transmembrane protein, putative</fullName>
    </submittedName>
</protein>
<proteinExistence type="predicted"/>
<dbReference type="RefSeq" id="XP_012653356.1">
    <property type="nucleotide sequence ID" value="XM_012797902.1"/>
</dbReference>
<dbReference type="InParanoid" id="W7XHW1"/>
<dbReference type="Proteomes" id="UP000009168">
    <property type="component" value="Unassembled WGS sequence"/>
</dbReference>
<keyword evidence="1" id="KW-1133">Transmembrane helix</keyword>
<feature type="transmembrane region" description="Helical" evidence="1">
    <location>
        <begin position="114"/>
        <end position="132"/>
    </location>
</feature>
<keyword evidence="1" id="KW-0472">Membrane</keyword>
<evidence type="ECO:0000256" key="1">
    <source>
        <dbReference type="SAM" id="Phobius"/>
    </source>
</evidence>
<feature type="transmembrane region" description="Helical" evidence="1">
    <location>
        <begin position="12"/>
        <end position="30"/>
    </location>
</feature>
<evidence type="ECO:0000313" key="3">
    <source>
        <dbReference type="Proteomes" id="UP000009168"/>
    </source>
</evidence>
<dbReference type="AlphaFoldDB" id="W7XHW1"/>
<organism evidence="2 3">
    <name type="scientific">Tetrahymena thermophila (strain SB210)</name>
    <dbReference type="NCBI Taxonomy" id="312017"/>
    <lineage>
        <taxon>Eukaryota</taxon>
        <taxon>Sar</taxon>
        <taxon>Alveolata</taxon>
        <taxon>Ciliophora</taxon>
        <taxon>Intramacronucleata</taxon>
        <taxon>Oligohymenophorea</taxon>
        <taxon>Hymenostomatida</taxon>
        <taxon>Tetrahymenina</taxon>
        <taxon>Tetrahymenidae</taxon>
        <taxon>Tetrahymena</taxon>
    </lineage>
</organism>
<gene>
    <name evidence="2" type="ORF">TTHERM_000194179</name>
</gene>
<reference evidence="3" key="1">
    <citation type="journal article" date="2006" name="PLoS Biol.">
        <title>Macronuclear genome sequence of the ciliate Tetrahymena thermophila, a model eukaryote.</title>
        <authorList>
            <person name="Eisen J.A."/>
            <person name="Coyne R.S."/>
            <person name="Wu M."/>
            <person name="Wu D."/>
            <person name="Thiagarajan M."/>
            <person name="Wortman J.R."/>
            <person name="Badger J.H."/>
            <person name="Ren Q."/>
            <person name="Amedeo P."/>
            <person name="Jones K.M."/>
            <person name="Tallon L.J."/>
            <person name="Delcher A.L."/>
            <person name="Salzberg S.L."/>
            <person name="Silva J.C."/>
            <person name="Haas B.J."/>
            <person name="Majoros W.H."/>
            <person name="Farzad M."/>
            <person name="Carlton J.M."/>
            <person name="Smith R.K. Jr."/>
            <person name="Garg J."/>
            <person name="Pearlman R.E."/>
            <person name="Karrer K.M."/>
            <person name="Sun L."/>
            <person name="Manning G."/>
            <person name="Elde N.C."/>
            <person name="Turkewitz A.P."/>
            <person name="Asai D.J."/>
            <person name="Wilkes D.E."/>
            <person name="Wang Y."/>
            <person name="Cai H."/>
            <person name="Collins K."/>
            <person name="Stewart B.A."/>
            <person name="Lee S.R."/>
            <person name="Wilamowska K."/>
            <person name="Weinberg Z."/>
            <person name="Ruzzo W.L."/>
            <person name="Wloga D."/>
            <person name="Gaertig J."/>
            <person name="Frankel J."/>
            <person name="Tsao C.-C."/>
            <person name="Gorovsky M.A."/>
            <person name="Keeling P.J."/>
            <person name="Waller R.F."/>
            <person name="Patron N.J."/>
            <person name="Cherry J.M."/>
            <person name="Stover N.A."/>
            <person name="Krieger C.J."/>
            <person name="del Toro C."/>
            <person name="Ryder H.F."/>
            <person name="Williamson S.C."/>
            <person name="Barbeau R.A."/>
            <person name="Hamilton E.P."/>
            <person name="Orias E."/>
        </authorList>
    </citation>
    <scope>NUCLEOTIDE SEQUENCE [LARGE SCALE GENOMIC DNA]</scope>
    <source>
        <strain evidence="3">SB210</strain>
    </source>
</reference>
<sequence length="153" mass="18477">MEVIFFYNINRSRVQIMLVSILAWILNVLMSNKVITTRSSRNAFLRFSMIFQEYLDWHSRRVISRYCVSSFQLDKLFTYLLSYRQFHIISTVLSKQINLIQCTSWSIIELLLRLLLNQLVLSYLILVLVIIFRQNTWRRFQLIKFQVCERGII</sequence>
<name>W7XHW1_TETTS</name>
<keyword evidence="3" id="KW-1185">Reference proteome</keyword>
<dbReference type="KEGG" id="tet:TTHERM_000194179"/>
<dbReference type="GeneID" id="24437756"/>
<accession>W7XHW1</accession>